<gene>
    <name evidence="5" type="ORF">CLO192961_LOCUS496433</name>
</gene>
<dbReference type="Proteomes" id="UP000766486">
    <property type="component" value="Unassembled WGS sequence"/>
</dbReference>
<dbReference type="InterPro" id="IPR029044">
    <property type="entry name" value="Nucleotide-diphossugar_trans"/>
</dbReference>
<dbReference type="Pfam" id="PF01793">
    <property type="entry name" value="Glyco_transf_15"/>
    <property type="match status" value="1"/>
</dbReference>
<dbReference type="EMBL" id="CABFNS010001142">
    <property type="protein sequence ID" value="VUC38252.1"/>
    <property type="molecule type" value="Genomic_DNA"/>
</dbReference>
<evidence type="ECO:0000313" key="5">
    <source>
        <dbReference type="EMBL" id="VUC38252.1"/>
    </source>
</evidence>
<feature type="non-terminal residue" evidence="5">
    <location>
        <position position="412"/>
    </location>
</feature>
<evidence type="ECO:0000313" key="6">
    <source>
        <dbReference type="Proteomes" id="UP000766486"/>
    </source>
</evidence>
<accession>A0ABY6V6V6</accession>
<feature type="signal peptide" evidence="4">
    <location>
        <begin position="1"/>
        <end position="20"/>
    </location>
</feature>
<evidence type="ECO:0000256" key="2">
    <source>
        <dbReference type="ARBA" id="ARBA00022676"/>
    </source>
</evidence>
<dbReference type="PANTHER" id="PTHR31121:SF6">
    <property type="entry name" value="ALPHA-1,2 MANNOSYLTRANSFERASE KTR1"/>
    <property type="match status" value="1"/>
</dbReference>
<keyword evidence="3" id="KW-0808">Transferase</keyword>
<dbReference type="PANTHER" id="PTHR31121">
    <property type="entry name" value="ALPHA-1,2 MANNOSYLTRANSFERASE KTR1"/>
    <property type="match status" value="1"/>
</dbReference>
<dbReference type="SUPFAM" id="SSF53448">
    <property type="entry name" value="Nucleotide-diphospho-sugar transferases"/>
    <property type="match status" value="1"/>
</dbReference>
<dbReference type="InterPro" id="IPR002685">
    <property type="entry name" value="Glyco_trans_15"/>
</dbReference>
<organism evidence="5 6">
    <name type="scientific">Bionectria ochroleuca</name>
    <name type="common">Gliocladium roseum</name>
    <dbReference type="NCBI Taxonomy" id="29856"/>
    <lineage>
        <taxon>Eukaryota</taxon>
        <taxon>Fungi</taxon>
        <taxon>Dikarya</taxon>
        <taxon>Ascomycota</taxon>
        <taxon>Pezizomycotina</taxon>
        <taxon>Sordariomycetes</taxon>
        <taxon>Hypocreomycetidae</taxon>
        <taxon>Hypocreales</taxon>
        <taxon>Bionectriaceae</taxon>
        <taxon>Clonostachys</taxon>
    </lineage>
</organism>
<dbReference type="Gene3D" id="3.90.550.10">
    <property type="entry name" value="Spore Coat Polysaccharide Biosynthesis Protein SpsA, Chain A"/>
    <property type="match status" value="1"/>
</dbReference>
<evidence type="ECO:0000256" key="4">
    <source>
        <dbReference type="SAM" id="SignalP"/>
    </source>
</evidence>
<evidence type="ECO:0000256" key="1">
    <source>
        <dbReference type="ARBA" id="ARBA00007677"/>
    </source>
</evidence>
<reference evidence="5 6" key="1">
    <citation type="submission" date="2019-06" db="EMBL/GenBank/DDBJ databases">
        <authorList>
            <person name="Broberg M."/>
        </authorList>
    </citation>
    <scope>NUCLEOTIDE SEQUENCE [LARGE SCALE GENOMIC DNA]</scope>
</reference>
<keyword evidence="6" id="KW-1185">Reference proteome</keyword>
<proteinExistence type="inferred from homology"/>
<sequence length="412" mass="46197">MRLAHLTLILLPLLAWAVQQSPTPSVETLDSISPHPDPSPRAAIVAVVEESDLSDLEVSVRQLEASFNARYHYPWVFFSTKHLSENFRQVVSNATNSVCFYEVLTPDNHARDELHDLASPAHCHQRPSRHNLDSFAKQGRMRDYEWFWRVEPGALFTQYLEFDIFRFMQDRKIAYGWLAGLRLYWLDDASSHLPQSNSSRAEKDTLQFDGTAGTCDLITFNMDGGHFNNSSGLGIPLIEGDGDLVNFGADWKQTCVDGAQAEAVDCLGPRTELGSIAFFQSEGHGALIQHSLNKYCDAEPTDTPDEEPTESFAVLGPRSTKFLPRYSLGTSRGVTRGIKPKFSKPTPAPVVNVLLYHVAVSMEKHHSHWDLIYREIGQPPLVPGLMSGNTVIDNRNFKPSYMWSIQCMLGTD</sequence>
<comment type="similarity">
    <text evidence="1">Belongs to the glycosyltransferase 15 family.</text>
</comment>
<keyword evidence="2" id="KW-0328">Glycosyltransferase</keyword>
<keyword evidence="4" id="KW-0732">Signal</keyword>
<evidence type="ECO:0000256" key="3">
    <source>
        <dbReference type="ARBA" id="ARBA00022679"/>
    </source>
</evidence>
<feature type="chain" id="PRO_5046015399" description="Glycolipid 2-alpha-mannosyltransferase" evidence="4">
    <location>
        <begin position="21"/>
        <end position="412"/>
    </location>
</feature>
<protein>
    <recommendedName>
        <fullName evidence="7">Glycolipid 2-alpha-mannosyltransferase</fullName>
    </recommendedName>
</protein>
<comment type="caution">
    <text evidence="5">The sequence shown here is derived from an EMBL/GenBank/DDBJ whole genome shotgun (WGS) entry which is preliminary data.</text>
</comment>
<name>A0ABY6V6V6_BIOOC</name>
<evidence type="ECO:0008006" key="7">
    <source>
        <dbReference type="Google" id="ProtNLM"/>
    </source>
</evidence>